<evidence type="ECO:0000313" key="1">
    <source>
        <dbReference type="EMBL" id="SDJ52231.1"/>
    </source>
</evidence>
<dbReference type="RefSeq" id="WP_090303335.1">
    <property type="nucleotide sequence ID" value="NZ_FNFE01000001.1"/>
</dbReference>
<dbReference type="InterPro" id="IPR023393">
    <property type="entry name" value="START-like_dom_sf"/>
</dbReference>
<dbReference type="InterPro" id="IPR019587">
    <property type="entry name" value="Polyketide_cyclase/dehydratase"/>
</dbReference>
<protein>
    <recommendedName>
        <fullName evidence="3">Polyketide cyclase / dehydrase and lipid transport</fullName>
    </recommendedName>
</protein>
<dbReference type="Pfam" id="PF10604">
    <property type="entry name" value="Polyketide_cyc2"/>
    <property type="match status" value="1"/>
</dbReference>
<reference evidence="2" key="1">
    <citation type="submission" date="2016-10" db="EMBL/GenBank/DDBJ databases">
        <authorList>
            <person name="Varghese N."/>
            <person name="Submissions S."/>
        </authorList>
    </citation>
    <scope>NUCLEOTIDE SEQUENCE [LARGE SCALE GENOMIC DNA]</scope>
    <source>
        <strain evidence="2">B4,CECT 8067,JCM 17497</strain>
    </source>
</reference>
<dbReference type="AlphaFoldDB" id="A0A1G8UES1"/>
<name>A0A1G8UES1_9EURY</name>
<dbReference type="PANTHER" id="PTHR36166:SF1">
    <property type="entry name" value="SRPBCC DOMAIN-CONTAINING PROTEIN"/>
    <property type="match status" value="1"/>
</dbReference>
<gene>
    <name evidence="1" type="ORF">SAMN04515672_0855</name>
</gene>
<dbReference type="Proteomes" id="UP000198882">
    <property type="component" value="Unassembled WGS sequence"/>
</dbReference>
<dbReference type="EMBL" id="FNFE01000001">
    <property type="protein sequence ID" value="SDJ52231.1"/>
    <property type="molecule type" value="Genomic_DNA"/>
</dbReference>
<dbReference type="CDD" id="cd07822">
    <property type="entry name" value="SRPBCC_4"/>
    <property type="match status" value="1"/>
</dbReference>
<dbReference type="PANTHER" id="PTHR36166">
    <property type="entry name" value="CHROMOSOME 9, WHOLE GENOME SHOTGUN SEQUENCE"/>
    <property type="match status" value="1"/>
</dbReference>
<organism evidence="1 2">
    <name type="scientific">Natronorubrum texcoconense</name>
    <dbReference type="NCBI Taxonomy" id="1095776"/>
    <lineage>
        <taxon>Archaea</taxon>
        <taxon>Methanobacteriati</taxon>
        <taxon>Methanobacteriota</taxon>
        <taxon>Stenosarchaea group</taxon>
        <taxon>Halobacteria</taxon>
        <taxon>Halobacteriales</taxon>
        <taxon>Natrialbaceae</taxon>
        <taxon>Natronorubrum</taxon>
    </lineage>
</organism>
<proteinExistence type="predicted"/>
<accession>A0A1G8UES1</accession>
<dbReference type="Gene3D" id="3.30.530.20">
    <property type="match status" value="1"/>
</dbReference>
<evidence type="ECO:0000313" key="2">
    <source>
        <dbReference type="Proteomes" id="UP000198882"/>
    </source>
</evidence>
<sequence length="153" mass="17482">MNQIEVFEEIDAPPEVVWDVLLEFESYPEWNPFVRAIEGEPTEGERLRVRIDPPNSRGMTFKPEVVAVEENRRLVWLGRLVVPFAFDGYHEFHLEPIDAGEPSGARRTRLLHRETFRGALVPLLLDQESLEAGFAAMNAAVKKRAEARVEATK</sequence>
<dbReference type="SUPFAM" id="SSF55961">
    <property type="entry name" value="Bet v1-like"/>
    <property type="match status" value="1"/>
</dbReference>
<keyword evidence="2" id="KW-1185">Reference proteome</keyword>
<evidence type="ECO:0008006" key="3">
    <source>
        <dbReference type="Google" id="ProtNLM"/>
    </source>
</evidence>
<dbReference type="OrthoDB" id="66844at2157"/>